<dbReference type="Gene3D" id="1.25.10.10">
    <property type="entry name" value="Leucine-rich Repeat Variant"/>
    <property type="match status" value="1"/>
</dbReference>
<organism evidence="1">
    <name type="scientific">Myxobolus squamalis</name>
    <name type="common">Myxosporean</name>
    <dbReference type="NCBI Taxonomy" id="59785"/>
    <lineage>
        <taxon>Eukaryota</taxon>
        <taxon>Metazoa</taxon>
        <taxon>Cnidaria</taxon>
        <taxon>Myxozoa</taxon>
        <taxon>Myxosporea</taxon>
        <taxon>Bivalvulida</taxon>
        <taxon>Platysporina</taxon>
        <taxon>Myxobolidae</taxon>
        <taxon>Myxobolus</taxon>
    </lineage>
</organism>
<name>A0A6B2FWV6_MYXSQ</name>
<dbReference type="InterPro" id="IPR058537">
    <property type="entry name" value="TPR_TNPO3_IPO13_4th"/>
</dbReference>
<protein>
    <submittedName>
        <fullName evidence="1">Transportin-3 (Trinotate prediction)</fullName>
    </submittedName>
</protein>
<proteinExistence type="predicted"/>
<dbReference type="Pfam" id="PF24139">
    <property type="entry name" value="TPR_TNPO3_IPO13_4th"/>
    <property type="match status" value="1"/>
</dbReference>
<dbReference type="AlphaFoldDB" id="A0A6B2FWV6"/>
<accession>A0A6B2FWV6</accession>
<sequence>MQLNFANNLIKTNGYSKNLEVYAPIDMIGSIFKFLIIPKETDRAPFQSLINQILIFAVEFLDISRYSDDLCEKICRLLRYIIKFMGPSYCLRREISKKAIEWFIVSGRSSFMYLMCTIVDLYSKDIVNQEWILHDFLLFGQPAILSLNQDIASPEFPYLLEDYIRLCIKIYQFVPVSFLSSEICKPVILTTIKGLLCENKKSFNACSSFLSMIFKEKFYERDIDRLVVKDSVATIFIEFSHVIIKYCLQNIFSHKSLFIIELSGELLVVLLKYNQVILSPIHLHN</sequence>
<evidence type="ECO:0000313" key="1">
    <source>
        <dbReference type="EMBL" id="NDJ95978.1"/>
    </source>
</evidence>
<dbReference type="InterPro" id="IPR011989">
    <property type="entry name" value="ARM-like"/>
</dbReference>
<dbReference type="EMBL" id="GHBR01000410">
    <property type="protein sequence ID" value="NDJ95978.1"/>
    <property type="molecule type" value="Transcribed_RNA"/>
</dbReference>
<reference evidence="1" key="1">
    <citation type="submission" date="2018-11" db="EMBL/GenBank/DDBJ databases">
        <title>Myxobolus squamalis genome and transcriptome.</title>
        <authorList>
            <person name="Yahalomi D."/>
            <person name="Atkinson S.D."/>
            <person name="Neuhof M."/>
            <person name="Chang E.S."/>
            <person name="Philippe H."/>
            <person name="Cartwright P."/>
            <person name="Bartholomew J.L."/>
            <person name="Huchon D."/>
        </authorList>
    </citation>
    <scope>NUCLEOTIDE SEQUENCE</scope>
    <source>
        <strain evidence="1">71B08</strain>
        <tissue evidence="1">Whole</tissue>
    </source>
</reference>